<dbReference type="SMART" id="SM00856">
    <property type="entry name" value="PMEI"/>
    <property type="match status" value="1"/>
</dbReference>
<dbReference type="AlphaFoldDB" id="A0A7J6VWV6"/>
<dbReference type="GO" id="GO:0004857">
    <property type="term" value="F:enzyme inhibitor activity"/>
    <property type="evidence" value="ECO:0007669"/>
    <property type="project" value="InterPro"/>
</dbReference>
<evidence type="ECO:0000256" key="1">
    <source>
        <dbReference type="ARBA" id="ARBA00022729"/>
    </source>
</evidence>
<proteinExistence type="predicted"/>
<dbReference type="OrthoDB" id="1430376at2759"/>
<gene>
    <name evidence="4" type="ORF">FRX31_021738</name>
</gene>
<feature type="chain" id="PRO_5029860122" evidence="2">
    <location>
        <begin position="23"/>
        <end position="190"/>
    </location>
</feature>
<dbReference type="InterPro" id="IPR006501">
    <property type="entry name" value="Pectinesterase_inhib_dom"/>
</dbReference>
<dbReference type="Pfam" id="PF04043">
    <property type="entry name" value="PMEI"/>
    <property type="match status" value="1"/>
</dbReference>
<protein>
    <submittedName>
        <fullName evidence="4">21 kDa protein-like</fullName>
    </submittedName>
</protein>
<reference evidence="4 5" key="1">
    <citation type="submission" date="2020-06" db="EMBL/GenBank/DDBJ databases">
        <title>Transcriptomic and genomic resources for Thalictrum thalictroides and T. hernandezii: Facilitating candidate gene discovery in an emerging model plant lineage.</title>
        <authorList>
            <person name="Arias T."/>
            <person name="Riano-Pachon D.M."/>
            <person name="Di Stilio V.S."/>
        </authorList>
    </citation>
    <scope>NUCLEOTIDE SEQUENCE [LARGE SCALE GENOMIC DNA]</scope>
    <source>
        <strain evidence="5">cv. WT478/WT964</strain>
        <tissue evidence="4">Leaves</tissue>
    </source>
</reference>
<evidence type="ECO:0000256" key="2">
    <source>
        <dbReference type="SAM" id="SignalP"/>
    </source>
</evidence>
<dbReference type="SUPFAM" id="SSF101148">
    <property type="entry name" value="Plant invertase/pectin methylesterase inhibitor"/>
    <property type="match status" value="1"/>
</dbReference>
<dbReference type="PANTHER" id="PTHR31080">
    <property type="entry name" value="PECTINESTERASE INHIBITOR-LIKE"/>
    <property type="match status" value="1"/>
</dbReference>
<dbReference type="EMBL" id="JABWDY010026439">
    <property type="protein sequence ID" value="KAF5188675.1"/>
    <property type="molecule type" value="Genomic_DNA"/>
</dbReference>
<keyword evidence="5" id="KW-1185">Reference proteome</keyword>
<dbReference type="InterPro" id="IPR035513">
    <property type="entry name" value="Invertase/methylesterase_inhib"/>
</dbReference>
<feature type="signal peptide" evidence="2">
    <location>
        <begin position="1"/>
        <end position="22"/>
    </location>
</feature>
<comment type="caution">
    <text evidence="4">The sequence shown here is derived from an EMBL/GenBank/DDBJ whole genome shotgun (WGS) entry which is preliminary data.</text>
</comment>
<accession>A0A7J6VWV6</accession>
<dbReference type="PANTHER" id="PTHR31080:SF158">
    <property type="entry name" value="PLANT INVERTASE_PECTIN METHYLESTERASE INHIBITOR SUPERFAMILY PROTEIN"/>
    <property type="match status" value="1"/>
</dbReference>
<dbReference type="InterPro" id="IPR051955">
    <property type="entry name" value="PME_Inhibitor"/>
</dbReference>
<name>A0A7J6VWV6_THATH</name>
<evidence type="ECO:0000259" key="3">
    <source>
        <dbReference type="SMART" id="SM00856"/>
    </source>
</evidence>
<keyword evidence="1 2" id="KW-0732">Signal</keyword>
<dbReference type="Gene3D" id="1.20.140.40">
    <property type="entry name" value="Invertase/pectin methylesterase inhibitor family protein"/>
    <property type="match status" value="1"/>
</dbReference>
<dbReference type="CDD" id="cd15798">
    <property type="entry name" value="PMEI-like_3"/>
    <property type="match status" value="1"/>
</dbReference>
<evidence type="ECO:0000313" key="4">
    <source>
        <dbReference type="EMBL" id="KAF5188675.1"/>
    </source>
</evidence>
<dbReference type="Proteomes" id="UP000554482">
    <property type="component" value="Unassembled WGS sequence"/>
</dbReference>
<organism evidence="4 5">
    <name type="scientific">Thalictrum thalictroides</name>
    <name type="common">Rue-anemone</name>
    <name type="synonym">Anemone thalictroides</name>
    <dbReference type="NCBI Taxonomy" id="46969"/>
    <lineage>
        <taxon>Eukaryota</taxon>
        <taxon>Viridiplantae</taxon>
        <taxon>Streptophyta</taxon>
        <taxon>Embryophyta</taxon>
        <taxon>Tracheophyta</taxon>
        <taxon>Spermatophyta</taxon>
        <taxon>Magnoliopsida</taxon>
        <taxon>Ranunculales</taxon>
        <taxon>Ranunculaceae</taxon>
        <taxon>Thalictroideae</taxon>
        <taxon>Thalictrum</taxon>
    </lineage>
</organism>
<dbReference type="NCBIfam" id="TIGR01614">
    <property type="entry name" value="PME_inhib"/>
    <property type="match status" value="1"/>
</dbReference>
<sequence length="190" mass="21534">MKNLFALVMLIFVGSMRCGGSAMSEAGDGYVRDACRVTRYRSLCIQLLAPYSSYARHNPRRWAEVGVIVTKREANNVSRFLHTLKARVHFRRRQKIALSDCIECLQETLDNLNESLGELKHLEARTFELQMANVETYMSAALTDEDTCLDSFDGRKGKRVKMLQNKLVKVSHITSIALALVTELASHHIM</sequence>
<evidence type="ECO:0000313" key="5">
    <source>
        <dbReference type="Proteomes" id="UP000554482"/>
    </source>
</evidence>
<feature type="domain" description="Pectinesterase inhibitor" evidence="3">
    <location>
        <begin position="26"/>
        <end position="180"/>
    </location>
</feature>